<dbReference type="InterPro" id="IPR006202">
    <property type="entry name" value="Neur_chan_lig-bd"/>
</dbReference>
<feature type="domain" description="Neurotransmitter-gated ion-channel ligand-binding" evidence="2">
    <location>
        <begin position="50"/>
        <end position="232"/>
    </location>
</feature>
<evidence type="ECO:0000313" key="3">
    <source>
        <dbReference type="EMBL" id="KAJ8705319.1"/>
    </source>
</evidence>
<sequence>MALFSYIALLAILNITLAEDCVINNVPERMAFEKQLRKDLKCDDDKYWNIPPSNGSALTVDVKFAIKRFTFDSVAGVMTLHTWMSIRWKDERLMWNPENYYGIEKTEMISIRMWNPGFRLFNSVDSNYFDRYFYEWCSVRKNGDVRCVVKVTHNAMCSVKVRDWPYDQQHCSFEFGAWTTKSESFKINFTSRQIVTLEYEEYGGEWAITEYDQELNSSSERQLKMFFTLRREAADVIDDDVKEQIVLEVPEFLDEDPRRYADEEDYGRKREDSDGDIFCSRTFTCV</sequence>
<keyword evidence="1" id="KW-0732">Signal</keyword>
<dbReference type="PRINTS" id="PR00252">
    <property type="entry name" value="NRIONCHANNEL"/>
</dbReference>
<dbReference type="AlphaFoldDB" id="A0AAD7Y7T0"/>
<dbReference type="InterPro" id="IPR006201">
    <property type="entry name" value="Neur_channel"/>
</dbReference>
<dbReference type="SUPFAM" id="SSF63712">
    <property type="entry name" value="Nicotinic receptor ligand binding domain-like"/>
    <property type="match status" value="1"/>
</dbReference>
<dbReference type="GO" id="GO:0016020">
    <property type="term" value="C:membrane"/>
    <property type="evidence" value="ECO:0007669"/>
    <property type="project" value="InterPro"/>
</dbReference>
<proteinExistence type="predicted"/>
<dbReference type="CDD" id="cd18989">
    <property type="entry name" value="LGIC_ECD_cation"/>
    <property type="match status" value="1"/>
</dbReference>
<name>A0AAD7Y7T0_MYTSE</name>
<evidence type="ECO:0000259" key="2">
    <source>
        <dbReference type="Pfam" id="PF02931"/>
    </source>
</evidence>
<reference evidence="3" key="1">
    <citation type="submission" date="2023-03" db="EMBL/GenBank/DDBJ databases">
        <title>Chromosome-level genomes of two armyworms, Mythimna separata and Mythimna loreyi, provide insights into the biosynthesis and reception of sex pheromones.</title>
        <authorList>
            <person name="Zhao H."/>
        </authorList>
    </citation>
    <scope>NUCLEOTIDE SEQUENCE</scope>
    <source>
        <strain evidence="3">BeijingLab</strain>
        <tissue evidence="3">Pupa</tissue>
    </source>
</reference>
<comment type="caution">
    <text evidence="3">The sequence shown here is derived from an EMBL/GenBank/DDBJ whole genome shotgun (WGS) entry which is preliminary data.</text>
</comment>
<dbReference type="GO" id="GO:0004888">
    <property type="term" value="F:transmembrane signaling receptor activity"/>
    <property type="evidence" value="ECO:0007669"/>
    <property type="project" value="InterPro"/>
</dbReference>
<organism evidence="3 4">
    <name type="scientific">Mythimna separata</name>
    <name type="common">Oriental armyworm</name>
    <name type="synonym">Pseudaletia separata</name>
    <dbReference type="NCBI Taxonomy" id="271217"/>
    <lineage>
        <taxon>Eukaryota</taxon>
        <taxon>Metazoa</taxon>
        <taxon>Ecdysozoa</taxon>
        <taxon>Arthropoda</taxon>
        <taxon>Hexapoda</taxon>
        <taxon>Insecta</taxon>
        <taxon>Pterygota</taxon>
        <taxon>Neoptera</taxon>
        <taxon>Endopterygota</taxon>
        <taxon>Lepidoptera</taxon>
        <taxon>Glossata</taxon>
        <taxon>Ditrysia</taxon>
        <taxon>Noctuoidea</taxon>
        <taxon>Noctuidae</taxon>
        <taxon>Noctuinae</taxon>
        <taxon>Hadenini</taxon>
        <taxon>Mythimna</taxon>
    </lineage>
</organism>
<evidence type="ECO:0000256" key="1">
    <source>
        <dbReference type="SAM" id="SignalP"/>
    </source>
</evidence>
<evidence type="ECO:0000313" key="4">
    <source>
        <dbReference type="Proteomes" id="UP001231518"/>
    </source>
</evidence>
<dbReference type="Gene3D" id="2.70.170.10">
    <property type="entry name" value="Neurotransmitter-gated ion-channel ligand-binding domain"/>
    <property type="match status" value="1"/>
</dbReference>
<keyword evidence="4" id="KW-1185">Reference proteome</keyword>
<dbReference type="InterPro" id="IPR036734">
    <property type="entry name" value="Neur_chan_lig-bd_sf"/>
</dbReference>
<dbReference type="GO" id="GO:0005230">
    <property type="term" value="F:extracellular ligand-gated monoatomic ion channel activity"/>
    <property type="evidence" value="ECO:0007669"/>
    <property type="project" value="InterPro"/>
</dbReference>
<protein>
    <recommendedName>
        <fullName evidence="2">Neurotransmitter-gated ion-channel ligand-binding domain-containing protein</fullName>
    </recommendedName>
</protein>
<dbReference type="Proteomes" id="UP001231518">
    <property type="component" value="Chromosome 27"/>
</dbReference>
<dbReference type="PANTHER" id="PTHR18945">
    <property type="entry name" value="NEUROTRANSMITTER GATED ION CHANNEL"/>
    <property type="match status" value="1"/>
</dbReference>
<dbReference type="EMBL" id="JARGEI010000030">
    <property type="protein sequence ID" value="KAJ8705319.1"/>
    <property type="molecule type" value="Genomic_DNA"/>
</dbReference>
<dbReference type="Pfam" id="PF02931">
    <property type="entry name" value="Neur_chan_LBD"/>
    <property type="match status" value="1"/>
</dbReference>
<feature type="signal peptide" evidence="1">
    <location>
        <begin position="1"/>
        <end position="18"/>
    </location>
</feature>
<gene>
    <name evidence="3" type="ORF">PYW07_011146</name>
</gene>
<accession>A0AAD7Y7T0</accession>
<feature type="chain" id="PRO_5042003293" description="Neurotransmitter-gated ion-channel ligand-binding domain-containing protein" evidence="1">
    <location>
        <begin position="19"/>
        <end position="286"/>
    </location>
</feature>